<reference evidence="1" key="1">
    <citation type="journal article" date="2023" name="Nat. Commun.">
        <title>Diploid and tetraploid genomes of Acorus and the evolution of monocots.</title>
        <authorList>
            <person name="Ma L."/>
            <person name="Liu K.W."/>
            <person name="Li Z."/>
            <person name="Hsiao Y.Y."/>
            <person name="Qi Y."/>
            <person name="Fu T."/>
            <person name="Tang G.D."/>
            <person name="Zhang D."/>
            <person name="Sun W.H."/>
            <person name="Liu D.K."/>
            <person name="Li Y."/>
            <person name="Chen G.Z."/>
            <person name="Liu X.D."/>
            <person name="Liao X.Y."/>
            <person name="Jiang Y.T."/>
            <person name="Yu X."/>
            <person name="Hao Y."/>
            <person name="Huang J."/>
            <person name="Zhao X.W."/>
            <person name="Ke S."/>
            <person name="Chen Y.Y."/>
            <person name="Wu W.L."/>
            <person name="Hsu J.L."/>
            <person name="Lin Y.F."/>
            <person name="Huang M.D."/>
            <person name="Li C.Y."/>
            <person name="Huang L."/>
            <person name="Wang Z.W."/>
            <person name="Zhao X."/>
            <person name="Zhong W.Y."/>
            <person name="Peng D.H."/>
            <person name="Ahmad S."/>
            <person name="Lan S."/>
            <person name="Zhang J.S."/>
            <person name="Tsai W.C."/>
            <person name="Van de Peer Y."/>
            <person name="Liu Z.J."/>
        </authorList>
    </citation>
    <scope>NUCLEOTIDE SEQUENCE</scope>
    <source>
        <strain evidence="1">SCP</strain>
    </source>
</reference>
<evidence type="ECO:0000313" key="2">
    <source>
        <dbReference type="Proteomes" id="UP001179952"/>
    </source>
</evidence>
<name>A0AAV9B5X8_ACOGR</name>
<dbReference type="AlphaFoldDB" id="A0AAV9B5X8"/>
<gene>
    <name evidence="1" type="ORF">QJS04_geneDACA006031</name>
</gene>
<evidence type="ECO:0000313" key="1">
    <source>
        <dbReference type="EMBL" id="KAK1271474.1"/>
    </source>
</evidence>
<dbReference type="EMBL" id="JAUJYN010000005">
    <property type="protein sequence ID" value="KAK1271474.1"/>
    <property type="molecule type" value="Genomic_DNA"/>
</dbReference>
<proteinExistence type="predicted"/>
<protein>
    <submittedName>
        <fullName evidence="1">Uncharacterized protein</fullName>
    </submittedName>
</protein>
<accession>A0AAV9B5X8</accession>
<keyword evidence="2" id="KW-1185">Reference proteome</keyword>
<sequence>MTADKLNLRDISGRVGLGAPKSGRWSRSRLGQRRRSRSRLVWLSRSLATPAQFLPRE</sequence>
<organism evidence="1 2">
    <name type="scientific">Acorus gramineus</name>
    <name type="common">Dwarf sweet flag</name>
    <dbReference type="NCBI Taxonomy" id="55184"/>
    <lineage>
        <taxon>Eukaryota</taxon>
        <taxon>Viridiplantae</taxon>
        <taxon>Streptophyta</taxon>
        <taxon>Embryophyta</taxon>
        <taxon>Tracheophyta</taxon>
        <taxon>Spermatophyta</taxon>
        <taxon>Magnoliopsida</taxon>
        <taxon>Liliopsida</taxon>
        <taxon>Acoraceae</taxon>
        <taxon>Acorus</taxon>
    </lineage>
</organism>
<dbReference type="Proteomes" id="UP001179952">
    <property type="component" value="Unassembled WGS sequence"/>
</dbReference>
<comment type="caution">
    <text evidence="1">The sequence shown here is derived from an EMBL/GenBank/DDBJ whole genome shotgun (WGS) entry which is preliminary data.</text>
</comment>
<reference evidence="1" key="2">
    <citation type="submission" date="2023-06" db="EMBL/GenBank/DDBJ databases">
        <authorList>
            <person name="Ma L."/>
            <person name="Liu K.-W."/>
            <person name="Li Z."/>
            <person name="Hsiao Y.-Y."/>
            <person name="Qi Y."/>
            <person name="Fu T."/>
            <person name="Tang G."/>
            <person name="Zhang D."/>
            <person name="Sun W.-H."/>
            <person name="Liu D.-K."/>
            <person name="Li Y."/>
            <person name="Chen G.-Z."/>
            <person name="Liu X.-D."/>
            <person name="Liao X.-Y."/>
            <person name="Jiang Y.-T."/>
            <person name="Yu X."/>
            <person name="Hao Y."/>
            <person name="Huang J."/>
            <person name="Zhao X.-W."/>
            <person name="Ke S."/>
            <person name="Chen Y.-Y."/>
            <person name="Wu W.-L."/>
            <person name="Hsu J.-L."/>
            <person name="Lin Y.-F."/>
            <person name="Huang M.-D."/>
            <person name="Li C.-Y."/>
            <person name="Huang L."/>
            <person name="Wang Z.-W."/>
            <person name="Zhao X."/>
            <person name="Zhong W.-Y."/>
            <person name="Peng D.-H."/>
            <person name="Ahmad S."/>
            <person name="Lan S."/>
            <person name="Zhang J.-S."/>
            <person name="Tsai W.-C."/>
            <person name="Van De Peer Y."/>
            <person name="Liu Z.-J."/>
        </authorList>
    </citation>
    <scope>NUCLEOTIDE SEQUENCE</scope>
    <source>
        <strain evidence="1">SCP</strain>
        <tissue evidence="1">Leaves</tissue>
    </source>
</reference>